<keyword evidence="1" id="KW-0472">Membrane</keyword>
<evidence type="ECO:0000256" key="1">
    <source>
        <dbReference type="SAM" id="Phobius"/>
    </source>
</evidence>
<gene>
    <name evidence="2" type="ORF">RF819_03170</name>
</gene>
<dbReference type="Proteomes" id="UP000190750">
    <property type="component" value="Unassembled WGS sequence"/>
</dbReference>
<dbReference type="EMBL" id="MTJN01000002">
    <property type="protein sequence ID" value="OOV05844.1"/>
    <property type="molecule type" value="Genomic_DNA"/>
</dbReference>
<name>A0A1T1AP47_RHOFE</name>
<evidence type="ECO:0000313" key="2">
    <source>
        <dbReference type="EMBL" id="OOV05844.1"/>
    </source>
</evidence>
<keyword evidence="1" id="KW-0812">Transmembrane</keyword>
<accession>A0A1T1AP47</accession>
<keyword evidence="3" id="KW-1185">Reference proteome</keyword>
<reference evidence="2 3" key="1">
    <citation type="submission" date="2017-01" db="EMBL/GenBank/DDBJ databases">
        <title>Genome sequencing of Rhodoferax fermentans JCM 7819.</title>
        <authorList>
            <person name="Kim Y.J."/>
            <person name="Farh M.E.-A."/>
            <person name="Yang D.-C."/>
        </authorList>
    </citation>
    <scope>NUCLEOTIDE SEQUENCE [LARGE SCALE GENOMIC DNA]</scope>
    <source>
        <strain evidence="2 3">JCM 7819</strain>
    </source>
</reference>
<feature type="transmembrane region" description="Helical" evidence="1">
    <location>
        <begin position="106"/>
        <end position="124"/>
    </location>
</feature>
<protein>
    <submittedName>
        <fullName evidence="2">Uncharacterized protein</fullName>
    </submittedName>
</protein>
<keyword evidence="1" id="KW-1133">Transmembrane helix</keyword>
<evidence type="ECO:0000313" key="3">
    <source>
        <dbReference type="Proteomes" id="UP000190750"/>
    </source>
</evidence>
<sequence>MSKNHTCHELGVCNSRHCSDVSACPDYDLLACNDTACQGHAEIAAKGLCPSLLPKRRFTDRPGVAREAYPQPTFPFAPGVIQGPKWRTDVYPLEDEHAALKALHRAQIVVVLIVLALVGARWFYVTH</sequence>
<dbReference type="STRING" id="28066.RF819_03170"/>
<dbReference type="AlphaFoldDB" id="A0A1T1AP47"/>
<organism evidence="2 3">
    <name type="scientific">Rhodoferax fermentans</name>
    <dbReference type="NCBI Taxonomy" id="28066"/>
    <lineage>
        <taxon>Bacteria</taxon>
        <taxon>Pseudomonadati</taxon>
        <taxon>Pseudomonadota</taxon>
        <taxon>Betaproteobacteria</taxon>
        <taxon>Burkholderiales</taxon>
        <taxon>Comamonadaceae</taxon>
        <taxon>Rhodoferax</taxon>
    </lineage>
</organism>
<comment type="caution">
    <text evidence="2">The sequence shown here is derived from an EMBL/GenBank/DDBJ whole genome shotgun (WGS) entry which is preliminary data.</text>
</comment>
<dbReference type="RefSeq" id="WP_078363623.1">
    <property type="nucleotide sequence ID" value="NZ_MTJN01000002.1"/>
</dbReference>
<proteinExistence type="predicted"/>